<accession>A0A6J3LYX3</accession>
<dbReference type="AlphaFoldDB" id="A0A6J3LYX3"/>
<feature type="compositionally biased region" description="Basic and acidic residues" evidence="1">
    <location>
        <begin position="832"/>
        <end position="844"/>
    </location>
</feature>
<feature type="compositionally biased region" description="Polar residues" evidence="1">
    <location>
        <begin position="806"/>
        <end position="819"/>
    </location>
</feature>
<dbReference type="GO" id="GO:0004402">
    <property type="term" value="F:histone acetyltransferase activity"/>
    <property type="evidence" value="ECO:0007669"/>
    <property type="project" value="InterPro"/>
</dbReference>
<reference evidence="5" key="3">
    <citation type="submission" date="2025-08" db="UniProtKB">
        <authorList>
            <consortium name="RefSeq"/>
        </authorList>
    </citation>
    <scope>IDENTIFICATION</scope>
    <source>
        <strain evidence="5">CBS 342.82</strain>
    </source>
</reference>
<dbReference type="PANTHER" id="PTHR15496:SF2">
    <property type="entry name" value="GENERAL TRANSCRIPTION FACTOR 3C POLYPEPTIDE 4"/>
    <property type="match status" value="1"/>
</dbReference>
<dbReference type="OrthoDB" id="6021743at2759"/>
<evidence type="ECO:0000256" key="1">
    <source>
        <dbReference type="SAM" id="MobiDB-lite"/>
    </source>
</evidence>
<dbReference type="GO" id="GO:0000127">
    <property type="term" value="C:transcription factor TFIIIC complex"/>
    <property type="evidence" value="ECO:0007669"/>
    <property type="project" value="InterPro"/>
</dbReference>
<protein>
    <recommendedName>
        <fullName evidence="6">Transcription factor IIIC 90kDa subunit N-terminal domain-containing protein</fullName>
    </recommendedName>
</protein>
<evidence type="ECO:0000313" key="5">
    <source>
        <dbReference type="RefSeq" id="XP_033457884.1"/>
    </source>
</evidence>
<feature type="domain" description="Transcription factor IIIC 90kDa subunit N-terminal" evidence="2">
    <location>
        <begin position="19"/>
        <end position="487"/>
    </location>
</feature>
<evidence type="ECO:0000259" key="2">
    <source>
        <dbReference type="Pfam" id="PF12657"/>
    </source>
</evidence>
<proteinExistence type="predicted"/>
<reference evidence="5" key="2">
    <citation type="submission" date="2020-04" db="EMBL/GenBank/DDBJ databases">
        <authorList>
            <consortium name="NCBI Genome Project"/>
        </authorList>
    </citation>
    <scope>NUCLEOTIDE SEQUENCE</scope>
    <source>
        <strain evidence="5">CBS 342.82</strain>
    </source>
</reference>
<evidence type="ECO:0000259" key="3">
    <source>
        <dbReference type="Pfam" id="PF12660"/>
    </source>
</evidence>
<dbReference type="PANTHER" id="PTHR15496">
    <property type="entry name" value="GENERAL TRANSCRIPTION FACTOR 3C POLYPEPTIDE 4 FAMILY"/>
    <property type="match status" value="1"/>
</dbReference>
<dbReference type="InterPro" id="IPR044230">
    <property type="entry name" value="GTF3C4"/>
</dbReference>
<dbReference type="GeneID" id="54366417"/>
<name>A0A6J3LYX3_9PEZI</name>
<feature type="domain" description="Transcription factor IIIC putative zinc-finger" evidence="3">
    <location>
        <begin position="698"/>
        <end position="874"/>
    </location>
</feature>
<dbReference type="Proteomes" id="UP000504637">
    <property type="component" value="Unplaced"/>
</dbReference>
<evidence type="ECO:0008006" key="6">
    <source>
        <dbReference type="Google" id="ProtNLM"/>
    </source>
</evidence>
<dbReference type="InterPro" id="IPR024761">
    <property type="entry name" value="TFIIIC_delta_N"/>
</dbReference>
<gene>
    <name evidence="5" type="ORF">K489DRAFT_44707</name>
</gene>
<dbReference type="Pfam" id="PF12657">
    <property type="entry name" value="TFIIIC_delta"/>
    <property type="match status" value="1"/>
</dbReference>
<organism evidence="5">
    <name type="scientific">Dissoconium aciculare CBS 342.82</name>
    <dbReference type="NCBI Taxonomy" id="1314786"/>
    <lineage>
        <taxon>Eukaryota</taxon>
        <taxon>Fungi</taxon>
        <taxon>Dikarya</taxon>
        <taxon>Ascomycota</taxon>
        <taxon>Pezizomycotina</taxon>
        <taxon>Dothideomycetes</taxon>
        <taxon>Dothideomycetidae</taxon>
        <taxon>Mycosphaerellales</taxon>
        <taxon>Dissoconiaceae</taxon>
        <taxon>Dissoconium</taxon>
    </lineage>
</organism>
<reference evidence="5" key="1">
    <citation type="submission" date="2020-01" db="EMBL/GenBank/DDBJ databases">
        <authorList>
            <consortium name="DOE Joint Genome Institute"/>
            <person name="Haridas S."/>
            <person name="Albert R."/>
            <person name="Binder M."/>
            <person name="Bloem J."/>
            <person name="Labutti K."/>
            <person name="Salamov A."/>
            <person name="Andreopoulos B."/>
            <person name="Baker S.E."/>
            <person name="Barry K."/>
            <person name="Bills G."/>
            <person name="Bluhm B.H."/>
            <person name="Cannon C."/>
            <person name="Castanera R."/>
            <person name="Culley D.E."/>
            <person name="Daum C."/>
            <person name="Ezra D."/>
            <person name="Gonzalez J.B."/>
            <person name="Henrissat B."/>
            <person name="Kuo A."/>
            <person name="Liang C."/>
            <person name="Lipzen A."/>
            <person name="Lutzoni F."/>
            <person name="Magnuson J."/>
            <person name="Mondo S."/>
            <person name="Nolan M."/>
            <person name="Ohm R."/>
            <person name="Pangilinan J."/>
            <person name="Park H.-J."/>
            <person name="Ramirez L."/>
            <person name="Alfaro M."/>
            <person name="Sun H."/>
            <person name="Tritt A."/>
            <person name="Yoshinaga Y."/>
            <person name="Zwiers L.-H."/>
            <person name="Turgeon B.G."/>
            <person name="Goodwin S.B."/>
            <person name="Spatafora J.W."/>
            <person name="Crous P.W."/>
            <person name="Grigoriev I.V."/>
        </authorList>
    </citation>
    <scope>NUCLEOTIDE SEQUENCE</scope>
    <source>
        <strain evidence="5">CBS 342.82</strain>
    </source>
</reference>
<dbReference type="RefSeq" id="XP_033457884.1">
    <property type="nucleotide sequence ID" value="XM_033608617.1"/>
</dbReference>
<evidence type="ECO:0000313" key="4">
    <source>
        <dbReference type="Proteomes" id="UP000504637"/>
    </source>
</evidence>
<feature type="region of interest" description="Disordered" evidence="1">
    <location>
        <begin position="777"/>
        <end position="850"/>
    </location>
</feature>
<dbReference type="GO" id="GO:0006384">
    <property type="term" value="P:transcription initiation at RNA polymerase III promoter"/>
    <property type="evidence" value="ECO:0007669"/>
    <property type="project" value="InterPro"/>
</dbReference>
<dbReference type="Pfam" id="PF12660">
    <property type="entry name" value="zf-TFIIIC"/>
    <property type="match status" value="1"/>
</dbReference>
<dbReference type="InterPro" id="IPR024764">
    <property type="entry name" value="TFIIIC_Znf"/>
</dbReference>
<sequence>MASKITLPFWPTTLDAVQWSADNRIAVLGGESIAILTPRLSKDHNSSGSFWNTTIIKINGFTTAEIPRCLPLPDVHWSPGEELSINTAHAAAWSHIGPGKYGACILAILTTNHVVSIWAADGKPYPSIQWTRQIIVNHAVKDFYRKRKVTNIQVVQRIQAFAWSAPWYPANNKSDNSGRHFVAVSTHGGHILFLQISTPMREIWRTNNEWRATVCGHFDTTSDGDVEMADADQDQGKNGGWKLVADHIAWSSWNPDDTSTLAYLMKGRLFKVRLEISELNNHITIQPAGVYVQPEALLAENSNLTAPLAFTSLDLCDSLIVFGDNIVHQVRYSNAPPSSSSHHLDDRWDPISGLAFTSKVPNGDAETSLQINLSSHVSTLSSETASLKMTAHGKEMSADSDVYWRKELLESREAHSTEHGSGHPRLSREELDKLSQYDNATGVQERVWGIASSPFDDYIAACFTFHPSESLAYAIGAEQVTVVNITREAKPAKGLLLPLRKMKIYRERQVPTETLVFALARSLNLREDDTNMAERDLDNIIRNIEDAMPESVTVEQSQDAIGPNDPLIGKHLSIREHLQNNLLLVSNIRRLRAARISRLVISSQTGQQPFADNGGRQSNLDAEMIGILVESVLAIPNRVNLAEVISEEDPLGWKIRNIYGIISHKLNMMQQQEQARIDTQPNSNVIDPGISGNESLSSSEHCETCNTPIQFESLKWARCSNPQQVHHYPRCALTFLAMQQTQQAQSSMTKSCGLCGLKYLSDEAIFELSQRPCQTQVRRPGEVPLQPDLSQNPDLDAGAQADDHTLTASTARPGSTPTNPEVLENHIGNQTGHREHSTSRKVDPDSSAASSPSMNLLAIALYATCSVCFYCGGQYTD</sequence>
<keyword evidence="4" id="KW-1185">Reference proteome</keyword>